<dbReference type="RefSeq" id="WP_076224193.1">
    <property type="nucleotide sequence ID" value="NZ_BJNC01000004.1"/>
</dbReference>
<gene>
    <name evidence="1" type="ORF">EQG53_14225</name>
    <name evidence="2" type="ORF">I6H83_08235</name>
</gene>
<dbReference type="Proteomes" id="UP000287388">
    <property type="component" value="Chromosome"/>
</dbReference>
<protein>
    <submittedName>
        <fullName evidence="1">Uncharacterized protein</fullName>
    </submittedName>
</protein>
<dbReference type="EMBL" id="CP066026">
    <property type="protein sequence ID" value="QQB90383.1"/>
    <property type="molecule type" value="Genomic_DNA"/>
</dbReference>
<keyword evidence="4" id="KW-1185">Reference proteome</keyword>
<dbReference type="Proteomes" id="UP000596117">
    <property type="component" value="Chromosome"/>
</dbReference>
<accession>A0A410P030</accession>
<sequence>MRGYLSVARKTRPTSALLTRARQRAVRQGVPYTLRRQDISMPRRCPVLGLPLTVGTARSASSPSLDRINPAKGYQPGNVRVISDQANRLKSNRSLEEVVRLSQRGAPERRAQYAAVAAYMEREALLAEVKRKAAIDPSPSKPWQVIADFLENRFREYIPR</sequence>
<evidence type="ECO:0000313" key="3">
    <source>
        <dbReference type="Proteomes" id="UP000287388"/>
    </source>
</evidence>
<dbReference type="KEGG" id="bdm:EQG53_14225"/>
<evidence type="ECO:0000313" key="1">
    <source>
        <dbReference type="EMBL" id="QAT15405.1"/>
    </source>
</evidence>
<dbReference type="AlphaFoldDB" id="A0A410P030"/>
<proteinExistence type="predicted"/>
<name>A0A410P030_BREDI</name>
<evidence type="ECO:0000313" key="2">
    <source>
        <dbReference type="EMBL" id="QQB90383.1"/>
    </source>
</evidence>
<reference evidence="1 3" key="1">
    <citation type="submission" date="2019-01" db="EMBL/GenBank/DDBJ databases">
        <title>Brevundimonas diminuta Genome sequencing and assembly.</title>
        <authorList>
            <person name="Chen H."/>
        </authorList>
    </citation>
    <scope>NUCLEOTIDE SEQUENCE [LARGE SCALE GENOMIC DNA]</scope>
    <source>
        <strain evidence="1">ATCC</strain>
        <strain evidence="3">ATCC(B) 19146</strain>
    </source>
</reference>
<dbReference type="EMBL" id="CP035093">
    <property type="protein sequence ID" value="QAT15405.1"/>
    <property type="molecule type" value="Genomic_DNA"/>
</dbReference>
<organism evidence="1 3">
    <name type="scientific">Brevundimonas diminuta</name>
    <name type="common">Pseudomonas diminuta</name>
    <dbReference type="NCBI Taxonomy" id="293"/>
    <lineage>
        <taxon>Bacteria</taxon>
        <taxon>Pseudomonadati</taxon>
        <taxon>Pseudomonadota</taxon>
        <taxon>Alphaproteobacteria</taxon>
        <taxon>Caulobacterales</taxon>
        <taxon>Caulobacteraceae</taxon>
        <taxon>Brevundimonas</taxon>
    </lineage>
</organism>
<evidence type="ECO:0000313" key="4">
    <source>
        <dbReference type="Proteomes" id="UP000596117"/>
    </source>
</evidence>
<reference evidence="2 4" key="2">
    <citation type="submission" date="2020-12" db="EMBL/GenBank/DDBJ databases">
        <title>FDA dAtabase for Regulatory Grade micrObial Sequences (FDA-ARGOS): Supporting development and validation of Infectious Disease Dx tests.</title>
        <authorList>
            <person name="Kerrigan L."/>
            <person name="Long C."/>
            <person name="Tallon L."/>
            <person name="Sadzewicz L."/>
            <person name="Zhao X."/>
            <person name="Boylan J."/>
            <person name="Ott S."/>
            <person name="Bowen H."/>
            <person name="Vavikolanu K."/>
            <person name="Mehta A."/>
            <person name="Aluvathingal J."/>
            <person name="Nadendla S."/>
            <person name="Yan Y."/>
            <person name="Sichtig H."/>
        </authorList>
    </citation>
    <scope>NUCLEOTIDE SEQUENCE [LARGE SCALE GENOMIC DNA]</scope>
    <source>
        <strain evidence="2 4">FDAARGOS_1026</strain>
    </source>
</reference>